<evidence type="ECO:0000256" key="5">
    <source>
        <dbReference type="ARBA" id="ARBA00023098"/>
    </source>
</evidence>
<comment type="subcellular location">
    <subcellularLocation>
        <location evidence="1">Membrane</location>
    </subcellularLocation>
</comment>
<name>A0A6P1T0R0_9RHOB</name>
<feature type="transmembrane region" description="Helical" evidence="9">
    <location>
        <begin position="30"/>
        <end position="51"/>
    </location>
</feature>
<dbReference type="RefSeq" id="WP_284154944.1">
    <property type="nucleotide sequence ID" value="NZ_CP046620.1"/>
</dbReference>
<keyword evidence="2 11" id="KW-0808">Transferase</keyword>
<dbReference type="EMBL" id="CP046620">
    <property type="protein sequence ID" value="QHQ35321.1"/>
    <property type="molecule type" value="Genomic_DNA"/>
</dbReference>
<evidence type="ECO:0000256" key="1">
    <source>
        <dbReference type="ARBA" id="ARBA00004370"/>
    </source>
</evidence>
<dbReference type="PANTHER" id="PTHR23063">
    <property type="entry name" value="PHOSPHOLIPID ACYLTRANSFERASE"/>
    <property type="match status" value="1"/>
</dbReference>
<keyword evidence="7 11" id="KW-0012">Acyltransferase</keyword>
<dbReference type="CDD" id="cd07989">
    <property type="entry name" value="LPLAT_AGPAT-like"/>
    <property type="match status" value="1"/>
</dbReference>
<dbReference type="AlphaFoldDB" id="A0A6P1T0R0"/>
<dbReference type="GO" id="GO:0016746">
    <property type="term" value="F:acyltransferase activity"/>
    <property type="evidence" value="ECO:0007669"/>
    <property type="project" value="UniProtKB-KW"/>
</dbReference>
<feature type="region of interest" description="Disordered" evidence="8">
    <location>
        <begin position="1"/>
        <end position="20"/>
    </location>
</feature>
<evidence type="ECO:0000256" key="9">
    <source>
        <dbReference type="SAM" id="Phobius"/>
    </source>
</evidence>
<keyword evidence="3 9" id="KW-0812">Transmembrane</keyword>
<reference evidence="11 12" key="1">
    <citation type="submission" date="2019-12" db="EMBL/GenBank/DDBJ databases">
        <title>Complete genome sequence of Algicella marina strain 9Alg 56(T) isolated from the red alga Tichocarpus crinitus.</title>
        <authorList>
            <person name="Kim S.-G."/>
            <person name="Nedashkovskaya O.I."/>
        </authorList>
    </citation>
    <scope>NUCLEOTIDE SEQUENCE [LARGE SCALE GENOMIC DNA]</scope>
    <source>
        <strain evidence="11 12">9Alg 56</strain>
    </source>
</reference>
<keyword evidence="4 9" id="KW-1133">Transmembrane helix</keyword>
<dbReference type="GO" id="GO:0016020">
    <property type="term" value="C:membrane"/>
    <property type="evidence" value="ECO:0007669"/>
    <property type="project" value="UniProtKB-SubCell"/>
</dbReference>
<evidence type="ECO:0000256" key="8">
    <source>
        <dbReference type="SAM" id="MobiDB-lite"/>
    </source>
</evidence>
<evidence type="ECO:0000256" key="7">
    <source>
        <dbReference type="ARBA" id="ARBA00023315"/>
    </source>
</evidence>
<gene>
    <name evidence="11" type="ORF">GO499_08975</name>
</gene>
<sequence>MPVETPPPMRWDGAPQPSFPQPTPLQQAAIIPRATALLLGTFLLTPFVLLFRQLERIIPGKTSTRIIRLWARLNLWLCGLRLTRIGTPMRGEGAFVANHIGWPDIFTMLAATETYFVSKAEVRGWPLVGPFSQVVRPVYIERRRTAAKAQEDQLRERLAMGHRLCFFPEGTSTDGQRVLPFKSSLFSVFFHEDMAHAHIQPVTLTYHPRQGLPASFYGWWGERGLGEHLKAVFALSWRGEVRATFHEPIAIADHVNRKSLATASGEAVRAELERIFMAEAPERTAQG</sequence>
<evidence type="ECO:0000256" key="4">
    <source>
        <dbReference type="ARBA" id="ARBA00022989"/>
    </source>
</evidence>
<organism evidence="11 12">
    <name type="scientific">Algicella marina</name>
    <dbReference type="NCBI Taxonomy" id="2683284"/>
    <lineage>
        <taxon>Bacteria</taxon>
        <taxon>Pseudomonadati</taxon>
        <taxon>Pseudomonadota</taxon>
        <taxon>Alphaproteobacteria</taxon>
        <taxon>Rhodobacterales</taxon>
        <taxon>Paracoccaceae</taxon>
        <taxon>Algicella</taxon>
    </lineage>
</organism>
<evidence type="ECO:0000256" key="3">
    <source>
        <dbReference type="ARBA" id="ARBA00022692"/>
    </source>
</evidence>
<dbReference type="InterPro" id="IPR002123">
    <property type="entry name" value="Plipid/glycerol_acylTrfase"/>
</dbReference>
<evidence type="ECO:0000259" key="10">
    <source>
        <dbReference type="SMART" id="SM00563"/>
    </source>
</evidence>
<evidence type="ECO:0000313" key="11">
    <source>
        <dbReference type="EMBL" id="QHQ35321.1"/>
    </source>
</evidence>
<evidence type="ECO:0000256" key="6">
    <source>
        <dbReference type="ARBA" id="ARBA00023136"/>
    </source>
</evidence>
<accession>A0A6P1T0R0</accession>
<evidence type="ECO:0000313" key="12">
    <source>
        <dbReference type="Proteomes" id="UP000464495"/>
    </source>
</evidence>
<feature type="domain" description="Phospholipid/glycerol acyltransferase" evidence="10">
    <location>
        <begin position="93"/>
        <end position="207"/>
    </location>
</feature>
<protein>
    <submittedName>
        <fullName evidence="11">1-acyl-sn-glycerol-3-phosphate acyltransferase</fullName>
    </submittedName>
</protein>
<dbReference type="Proteomes" id="UP000464495">
    <property type="component" value="Chromosome"/>
</dbReference>
<dbReference type="PANTHER" id="PTHR23063:SF52">
    <property type="entry name" value="LYSOPHOSPHATIDYLCHOLINE ACYLTRANSFERASE"/>
    <property type="match status" value="1"/>
</dbReference>
<dbReference type="SMART" id="SM00563">
    <property type="entry name" value="PlsC"/>
    <property type="match status" value="1"/>
</dbReference>
<dbReference type="Pfam" id="PF01553">
    <property type="entry name" value="Acyltransferase"/>
    <property type="match status" value="1"/>
</dbReference>
<dbReference type="SUPFAM" id="SSF69593">
    <property type="entry name" value="Glycerol-3-phosphate (1)-acyltransferase"/>
    <property type="match status" value="1"/>
</dbReference>
<proteinExistence type="predicted"/>
<dbReference type="KEGG" id="amaq:GO499_08975"/>
<dbReference type="GO" id="GO:0006629">
    <property type="term" value="P:lipid metabolic process"/>
    <property type="evidence" value="ECO:0007669"/>
    <property type="project" value="UniProtKB-KW"/>
</dbReference>
<keyword evidence="6 9" id="KW-0472">Membrane</keyword>
<keyword evidence="5" id="KW-0443">Lipid metabolism</keyword>
<keyword evidence="12" id="KW-1185">Reference proteome</keyword>
<evidence type="ECO:0000256" key="2">
    <source>
        <dbReference type="ARBA" id="ARBA00022679"/>
    </source>
</evidence>